<comment type="caution">
    <text evidence="3">The sequence shown here is derived from an EMBL/GenBank/DDBJ whole genome shotgun (WGS) entry which is preliminary data.</text>
</comment>
<evidence type="ECO:0000313" key="4">
    <source>
        <dbReference type="Proteomes" id="UP000031512"/>
    </source>
</evidence>
<reference evidence="3 4" key="1">
    <citation type="journal article" date="2012" name="BMC Genomics">
        <title>Comparative genomic analysis and phylogenetic position of Theileria equi.</title>
        <authorList>
            <person name="Kappmeyer L.S."/>
            <person name="Thiagarajan M."/>
            <person name="Herndon D.R."/>
            <person name="Ramsay J.D."/>
            <person name="Caler E."/>
            <person name="Djikeng A."/>
            <person name="Gillespie J.J."/>
            <person name="Lau A.O."/>
            <person name="Roalson E.H."/>
            <person name="Silva J.C."/>
            <person name="Silva M.G."/>
            <person name="Suarez C.E."/>
            <person name="Ueti M.W."/>
            <person name="Nene V.M."/>
            <person name="Mealey R.H."/>
            <person name="Knowles D.P."/>
            <person name="Brayton K.A."/>
        </authorList>
    </citation>
    <scope>NUCLEOTIDE SEQUENCE [LARGE SCALE GENOMIC DNA]</scope>
    <source>
        <strain evidence="3 4">WA</strain>
    </source>
</reference>
<keyword evidence="4" id="KW-1185">Reference proteome</keyword>
<dbReference type="AlphaFoldDB" id="L1LBJ4"/>
<keyword evidence="2" id="KW-0732">Signal</keyword>
<dbReference type="GeneID" id="15804417"/>
<dbReference type="Pfam" id="PF04385">
    <property type="entry name" value="FAINT"/>
    <property type="match status" value="1"/>
</dbReference>
<name>L1LBJ4_THEEQ</name>
<organism evidence="3 4">
    <name type="scientific">Theileria equi strain WA</name>
    <dbReference type="NCBI Taxonomy" id="1537102"/>
    <lineage>
        <taxon>Eukaryota</taxon>
        <taxon>Sar</taxon>
        <taxon>Alveolata</taxon>
        <taxon>Apicomplexa</taxon>
        <taxon>Aconoidasida</taxon>
        <taxon>Piroplasmida</taxon>
        <taxon>Theileriidae</taxon>
        <taxon>Theileria</taxon>
    </lineage>
</organism>
<sequence>MRIIALLWTVCLVRLCSAGCCGGGTTDDNKPITLDIANPDKSKFVIRDGKLGTVYIHRSGNGIPEIFYGRSKLWEAKGGEECQWVEVVIDNKGNGMAYPNIKNKEYTKIPFKTAVNNTGSSSTSNQSSDDSASEDQNGGSDPNLQGSSNGSNAQNNVKQ</sequence>
<dbReference type="InterPro" id="IPR007480">
    <property type="entry name" value="DUF529"/>
</dbReference>
<evidence type="ECO:0000256" key="1">
    <source>
        <dbReference type="SAM" id="MobiDB-lite"/>
    </source>
</evidence>
<feature type="compositionally biased region" description="Low complexity" evidence="1">
    <location>
        <begin position="143"/>
        <end position="159"/>
    </location>
</feature>
<dbReference type="KEGG" id="beq:BEWA_013410"/>
<proteinExistence type="predicted"/>
<protein>
    <submittedName>
        <fullName evidence="3">Signal peptide containing protein</fullName>
    </submittedName>
</protein>
<feature type="compositionally biased region" description="Low complexity" evidence="1">
    <location>
        <begin position="120"/>
        <end position="130"/>
    </location>
</feature>
<gene>
    <name evidence="3" type="ORF">BEWA_013410</name>
</gene>
<dbReference type="RefSeq" id="XP_004832234.1">
    <property type="nucleotide sequence ID" value="XM_004832177.1"/>
</dbReference>
<feature type="signal peptide" evidence="2">
    <location>
        <begin position="1"/>
        <end position="18"/>
    </location>
</feature>
<dbReference type="VEuPathDB" id="PiroplasmaDB:BEWA_013410"/>
<feature type="chain" id="PRO_5003952478" evidence="2">
    <location>
        <begin position="19"/>
        <end position="159"/>
    </location>
</feature>
<evidence type="ECO:0000313" key="3">
    <source>
        <dbReference type="EMBL" id="EKX72782.1"/>
    </source>
</evidence>
<dbReference type="EMBL" id="ACOU01000004">
    <property type="protein sequence ID" value="EKX72782.1"/>
    <property type="molecule type" value="Genomic_DNA"/>
</dbReference>
<feature type="region of interest" description="Disordered" evidence="1">
    <location>
        <begin position="117"/>
        <end position="159"/>
    </location>
</feature>
<evidence type="ECO:0000256" key="2">
    <source>
        <dbReference type="SAM" id="SignalP"/>
    </source>
</evidence>
<accession>L1LBJ4</accession>
<dbReference type="Proteomes" id="UP000031512">
    <property type="component" value="Unassembled WGS sequence"/>
</dbReference>